<dbReference type="AlphaFoldDB" id="A0A6I5ZQK3"/>
<feature type="region of interest" description="Disordered" evidence="1">
    <location>
        <begin position="19"/>
        <end position="62"/>
    </location>
</feature>
<dbReference type="Gene3D" id="2.40.50.90">
    <property type="match status" value="1"/>
</dbReference>
<keyword evidence="4" id="KW-1185">Reference proteome</keyword>
<dbReference type="Proteomes" id="UP000425916">
    <property type="component" value="Chromosome"/>
</dbReference>
<evidence type="ECO:0000259" key="2">
    <source>
        <dbReference type="PROSITE" id="PS50830"/>
    </source>
</evidence>
<sequence>MVHRAAPFLATILAGCSGSPGASSALQQSTASSAKIADTQNATNNQQGSEQQPKTDNPAAGPLKVLPAVVTNVADGDTLQVKIGGREEKVRLIGVNTPEIAHPDLRIKEQPYGKEAAAYTQKRLAGRQVYLELDTDLFTKLQREAREAGKGLWSAAVTAPAPALRGGVKAKQEL</sequence>
<dbReference type="PROSITE" id="PS51257">
    <property type="entry name" value="PROKAR_LIPOPROTEIN"/>
    <property type="match status" value="1"/>
</dbReference>
<feature type="domain" description="TNase-like" evidence="2">
    <location>
        <begin position="64"/>
        <end position="149"/>
    </location>
</feature>
<dbReference type="SUPFAM" id="SSF50199">
    <property type="entry name" value="Staphylococcal nuclease"/>
    <property type="match status" value="1"/>
</dbReference>
<dbReference type="Pfam" id="PF00565">
    <property type="entry name" value="SNase"/>
    <property type="match status" value="1"/>
</dbReference>
<dbReference type="PROSITE" id="PS50830">
    <property type="entry name" value="TNASE_3"/>
    <property type="match status" value="1"/>
</dbReference>
<evidence type="ECO:0000313" key="3">
    <source>
        <dbReference type="EMBL" id="QGP92264.1"/>
    </source>
</evidence>
<gene>
    <name evidence="3" type="ORF">MGLY_16350</name>
</gene>
<feature type="compositionally biased region" description="Polar residues" evidence="1">
    <location>
        <begin position="38"/>
        <end position="55"/>
    </location>
</feature>
<proteinExistence type="predicted"/>
<reference evidence="3 4" key="1">
    <citation type="submission" date="2019-11" db="EMBL/GenBank/DDBJ databases">
        <title>Genome sequence of Moorella glycerini DSM11254.</title>
        <authorList>
            <person name="Poehlein A."/>
            <person name="Boeer T."/>
            <person name="Daniel R."/>
        </authorList>
    </citation>
    <scope>NUCLEOTIDE SEQUENCE [LARGE SCALE GENOMIC DNA]</scope>
    <source>
        <strain evidence="3 4">DSM 11254</strain>
    </source>
</reference>
<organism evidence="3 4">
    <name type="scientific">Neomoorella glycerini</name>
    <dbReference type="NCBI Taxonomy" id="55779"/>
    <lineage>
        <taxon>Bacteria</taxon>
        <taxon>Bacillati</taxon>
        <taxon>Bacillota</taxon>
        <taxon>Clostridia</taxon>
        <taxon>Neomoorellales</taxon>
        <taxon>Neomoorellaceae</taxon>
        <taxon>Neomoorella</taxon>
    </lineage>
</organism>
<evidence type="ECO:0000313" key="4">
    <source>
        <dbReference type="Proteomes" id="UP000425916"/>
    </source>
</evidence>
<dbReference type="SMART" id="SM00318">
    <property type="entry name" value="SNc"/>
    <property type="match status" value="1"/>
</dbReference>
<dbReference type="InterPro" id="IPR035437">
    <property type="entry name" value="SNase_OB-fold_sf"/>
</dbReference>
<dbReference type="InterPro" id="IPR016071">
    <property type="entry name" value="Staphylococal_nuclease_OB-fold"/>
</dbReference>
<evidence type="ECO:0000256" key="1">
    <source>
        <dbReference type="SAM" id="MobiDB-lite"/>
    </source>
</evidence>
<feature type="compositionally biased region" description="Low complexity" evidence="1">
    <location>
        <begin position="19"/>
        <end position="34"/>
    </location>
</feature>
<accession>A0A6I5ZQK3</accession>
<protein>
    <submittedName>
        <fullName evidence="3">Nuclease</fullName>
    </submittedName>
</protein>
<dbReference type="EMBL" id="CP046244">
    <property type="protein sequence ID" value="QGP92264.1"/>
    <property type="molecule type" value="Genomic_DNA"/>
</dbReference>
<dbReference type="RefSeq" id="WP_246187446.1">
    <property type="nucleotide sequence ID" value="NZ_CP046244.1"/>
</dbReference>
<name>A0A6I5ZQK3_9FIRM</name>